<gene>
    <name evidence="2" type="ORF">HNR61_005666</name>
</gene>
<evidence type="ECO:0000313" key="3">
    <source>
        <dbReference type="Proteomes" id="UP000572680"/>
    </source>
</evidence>
<sequence>MTVLTEDLALDAVANALVDELVTLPWGQETPSVYETGRLTSLAPWLTGHAERLRFLLETQGPDGLWPAPAPGYALAPSLSAVEAVLNVLRAGATGGVARTALTGCAARGLRALADLMPRLARIPDMPAIEHITPMLVARINEHLAALPEPAAAPLAPPPGMTGAMLPVVADLLGHGAEPPAKLLHALEIGGPAARGALAVRPVPCGPGPGAAAASVGASPAATAAWLDPAAPDPAALRYLEECVRPYGGPVPVAAPITHFERGWVLGWLVRAGFPVEVPAALVAEMRAALGPAGAPGGPGLPHDADSSSGLLYTLSLLGSPHPPDLLWNYETDTHFFTWRGENGRSVTTNAHVLEAFGHYLRSTGGGEPAAHYAATVAKVTSWLCSAQEDDGRWQDRWHVSPYYATFCVALALDGFGGAAAAPAVERAVRWILDTRNADGSWGVRGGSAEETAYAVQTLSLARGVPAGARRAVRKAVASGTAFLRAVPLTSDIDADRPPLWHDKDLYRPLAIVRAAVLGALRLGGRII</sequence>
<dbReference type="Pfam" id="PF13243">
    <property type="entry name" value="SQHop_cyclase_C"/>
    <property type="match status" value="1"/>
</dbReference>
<feature type="domain" description="Squalene cyclase C-terminal" evidence="1">
    <location>
        <begin position="351"/>
        <end position="460"/>
    </location>
</feature>
<accession>A0A7W3QNV7</accession>
<reference evidence="2 3" key="1">
    <citation type="submission" date="2020-08" db="EMBL/GenBank/DDBJ databases">
        <title>Genomic Encyclopedia of Type Strains, Phase IV (KMG-IV): sequencing the most valuable type-strain genomes for metagenomic binning, comparative biology and taxonomic classification.</title>
        <authorList>
            <person name="Goeker M."/>
        </authorList>
    </citation>
    <scope>NUCLEOTIDE SEQUENCE [LARGE SCALE GENOMIC DNA]</scope>
    <source>
        <strain evidence="2 3">DSM 44197</strain>
    </source>
</reference>
<dbReference type="EMBL" id="JACJIA010000008">
    <property type="protein sequence ID" value="MBA8954012.1"/>
    <property type="molecule type" value="Genomic_DNA"/>
</dbReference>
<evidence type="ECO:0000313" key="2">
    <source>
        <dbReference type="EMBL" id="MBA8954012.1"/>
    </source>
</evidence>
<name>A0A7W3QNV7_ACTNM</name>
<dbReference type="InterPro" id="IPR008930">
    <property type="entry name" value="Terpenoid_cyclase/PrenylTrfase"/>
</dbReference>
<dbReference type="InterPro" id="IPR032696">
    <property type="entry name" value="SQ_cyclase_C"/>
</dbReference>
<dbReference type="UniPathway" id="UPA00337"/>
<comment type="caution">
    <text evidence="2">The sequence shown here is derived from an EMBL/GenBank/DDBJ whole genome shotgun (WGS) entry which is preliminary data.</text>
</comment>
<protein>
    <recommendedName>
        <fullName evidence="1">Squalene cyclase C-terminal domain-containing protein</fullName>
    </recommendedName>
</protein>
<proteinExistence type="predicted"/>
<dbReference type="SUPFAM" id="SSF48239">
    <property type="entry name" value="Terpenoid cyclases/Protein prenyltransferases"/>
    <property type="match status" value="1"/>
</dbReference>
<dbReference type="Gene3D" id="1.50.10.20">
    <property type="match status" value="1"/>
</dbReference>
<dbReference type="RefSeq" id="WP_182846159.1">
    <property type="nucleotide sequence ID" value="NZ_JACJIA010000008.1"/>
</dbReference>
<evidence type="ECO:0000259" key="1">
    <source>
        <dbReference type="Pfam" id="PF13243"/>
    </source>
</evidence>
<keyword evidence="3" id="KW-1185">Reference proteome</keyword>
<dbReference type="AlphaFoldDB" id="A0A7W3QNV7"/>
<dbReference type="Proteomes" id="UP000572680">
    <property type="component" value="Unassembled WGS sequence"/>
</dbReference>
<organism evidence="2 3">
    <name type="scientific">Actinomadura namibiensis</name>
    <dbReference type="NCBI Taxonomy" id="182080"/>
    <lineage>
        <taxon>Bacteria</taxon>
        <taxon>Bacillati</taxon>
        <taxon>Actinomycetota</taxon>
        <taxon>Actinomycetes</taxon>
        <taxon>Streptosporangiales</taxon>
        <taxon>Thermomonosporaceae</taxon>
        <taxon>Actinomadura</taxon>
    </lineage>
</organism>